<sequence length="358" mass="40537">MLITAPQNIEADESTASNPEQLLVEGKKSPNKIKKLFPTFSATYKNEISKISAKNIEVIIEGKDIEKKWEMEQKSDVNPNETEEIQLKGSPLIPGKEYEWKVRFQNKTGWSDWKKSSFSTAKFLNLPPEEAKEFLKTATSCPEIRANVLKTSMKENSSQTIDKLKSLSVFTLNDILSELTNSINSPQTAAEILQKLPKTKSFEIVSSMIQMKNFDIDELENIISQKEISEEKLQNIYEGLPDQLQKELEEKLSEDAKNRISALSGGTNSTIAIILLVIILALTLLRYRMEKVEKKKEEKWNQILAKFLSSGKNRMVIPSNLPPKKSAGRAKSTIERLGVKDKVDLGKEEGEIYLIRKS</sequence>
<dbReference type="InterPro" id="IPR013783">
    <property type="entry name" value="Ig-like_fold"/>
</dbReference>
<protein>
    <submittedName>
        <fullName evidence="3">Uncharacterized protein</fullName>
    </submittedName>
</protein>
<evidence type="ECO:0000256" key="1">
    <source>
        <dbReference type="SAM" id="MobiDB-lite"/>
    </source>
</evidence>
<name>M1PWL3_9ZZZZ</name>
<dbReference type="EMBL" id="JX684096">
    <property type="protein sequence ID" value="AGF93529.1"/>
    <property type="molecule type" value="Genomic_DNA"/>
</dbReference>
<dbReference type="AlphaFoldDB" id="M1PWL3"/>
<organism evidence="3">
    <name type="scientific">uncultured organism</name>
    <dbReference type="NCBI Taxonomy" id="155900"/>
    <lineage>
        <taxon>unclassified sequences</taxon>
        <taxon>environmental samples</taxon>
    </lineage>
</organism>
<reference evidence="3" key="1">
    <citation type="journal article" date="2013" name="Syst. Appl. Microbiol.">
        <title>New insights into the archaeal diversity of a hypersaline microbial mat obtained by a metagenomic approach.</title>
        <authorList>
            <person name="Lopez-Lopez A."/>
            <person name="Richter M."/>
            <person name="Pena A."/>
            <person name="Tamames J."/>
            <person name="Rossello-Mora R."/>
        </authorList>
    </citation>
    <scope>NUCLEOTIDE SEQUENCE</scope>
</reference>
<feature type="transmembrane region" description="Helical" evidence="2">
    <location>
        <begin position="269"/>
        <end position="287"/>
    </location>
</feature>
<gene>
    <name evidence="3" type="ORF">FLSS-10_0004</name>
</gene>
<dbReference type="Pfam" id="PF25788">
    <property type="entry name" value="Ig_Rha78A_N"/>
    <property type="match status" value="1"/>
</dbReference>
<feature type="region of interest" description="Disordered" evidence="1">
    <location>
        <begin position="1"/>
        <end position="21"/>
    </location>
</feature>
<keyword evidence="2" id="KW-0812">Transmembrane</keyword>
<proteinExistence type="predicted"/>
<keyword evidence="2" id="KW-0472">Membrane</keyword>
<evidence type="ECO:0000256" key="2">
    <source>
        <dbReference type="SAM" id="Phobius"/>
    </source>
</evidence>
<evidence type="ECO:0000313" key="3">
    <source>
        <dbReference type="EMBL" id="AGF93529.1"/>
    </source>
</evidence>
<dbReference type="Gene3D" id="2.60.40.10">
    <property type="entry name" value="Immunoglobulins"/>
    <property type="match status" value="1"/>
</dbReference>
<keyword evidence="2" id="KW-1133">Transmembrane helix</keyword>
<accession>M1PWL3</accession>